<dbReference type="Proteomes" id="UP001516588">
    <property type="component" value="Unassembled WGS sequence"/>
</dbReference>
<organism evidence="4 5">
    <name type="scientific">Gallibacter intestinalis</name>
    <dbReference type="NCBI Taxonomy" id="2779356"/>
    <lineage>
        <taxon>Bacteria</taxon>
        <taxon>Bacillati</taxon>
        <taxon>Bacillota</taxon>
        <taxon>Clostridia</taxon>
        <taxon>Eubacteriales</taxon>
        <taxon>Eubacteriaceae</taxon>
        <taxon>Gallibacter</taxon>
    </lineage>
</organism>
<accession>A0ABR9QZ68</accession>
<dbReference type="Pfam" id="PF01610">
    <property type="entry name" value="DDE_Tnp_ISL3"/>
    <property type="match status" value="1"/>
</dbReference>
<protein>
    <submittedName>
        <fullName evidence="4">ISL3 family transposase</fullName>
    </submittedName>
</protein>
<dbReference type="PANTHER" id="PTHR33498">
    <property type="entry name" value="TRANSPOSASE FOR INSERTION SEQUENCE ELEMENT IS1557"/>
    <property type="match status" value="1"/>
</dbReference>
<feature type="domain" description="Transposase IS204/IS1001/IS1096/IS1165 helix-turn-helix" evidence="2">
    <location>
        <begin position="87"/>
        <end position="136"/>
    </location>
</feature>
<dbReference type="InterPro" id="IPR002560">
    <property type="entry name" value="Transposase_DDE"/>
</dbReference>
<evidence type="ECO:0000313" key="5">
    <source>
        <dbReference type="Proteomes" id="UP001516588"/>
    </source>
</evidence>
<sequence length="389" mass="46247">MSNYIEELFELKGAILENIKSTEESLNIFISMKKEPHTCPCCNFPTERVHDYRTQIIKDVPFLHKATFIHLRKRRYVCPHCGKRFFEKIPFLPKYQRTTNRLWAFILSRFTEVSSLKSIAKLTSLSQATIGRILDKIDYGLPSLPKVIAFDEFKGNANGEKFQFILTNPKAKKVLDILPSRKADYLYSYFSKFKDRNNVQYVVIDMSTAFKAVSKHCFPNAKIIADKYHVIRQVTWAFERTRKKVQQNFEPSRRKYFKRSRTLLLKSQDKLKDYEWQQVLNMLSLSKELSQAYYLKNEFYSLMKEKDSYKFTKRMNNWIMMAQSFECKEFNNCCKTFIDWFDEIRNGIITGYTNGYTEGCNNKIKVIKRVSYGVRNFKRFRARIMHSLT</sequence>
<proteinExistence type="predicted"/>
<keyword evidence="5" id="KW-1185">Reference proteome</keyword>
<feature type="domain" description="Transposase IS204/IS1001/IS1096/IS1165 zinc-finger" evidence="3">
    <location>
        <begin position="35"/>
        <end position="81"/>
    </location>
</feature>
<dbReference type="NCBIfam" id="NF033550">
    <property type="entry name" value="transpos_ISL3"/>
    <property type="match status" value="1"/>
</dbReference>
<dbReference type="Pfam" id="PF13542">
    <property type="entry name" value="HTH_Tnp_ISL3"/>
    <property type="match status" value="1"/>
</dbReference>
<evidence type="ECO:0000259" key="1">
    <source>
        <dbReference type="Pfam" id="PF01610"/>
    </source>
</evidence>
<comment type="caution">
    <text evidence="4">The sequence shown here is derived from an EMBL/GenBank/DDBJ whole genome shotgun (WGS) entry which is preliminary data.</text>
</comment>
<evidence type="ECO:0000259" key="2">
    <source>
        <dbReference type="Pfam" id="PF13542"/>
    </source>
</evidence>
<evidence type="ECO:0000259" key="3">
    <source>
        <dbReference type="Pfam" id="PF14690"/>
    </source>
</evidence>
<dbReference type="Pfam" id="PF14690">
    <property type="entry name" value="Zn_ribbon_ISL3"/>
    <property type="match status" value="1"/>
</dbReference>
<feature type="domain" description="Transposase IS204/IS1001/IS1096/IS1165 DDE" evidence="1">
    <location>
        <begin position="148"/>
        <end position="384"/>
    </location>
</feature>
<name>A0ABR9QZ68_9FIRM</name>
<evidence type="ECO:0000313" key="4">
    <source>
        <dbReference type="EMBL" id="MBE5036186.1"/>
    </source>
</evidence>
<dbReference type="InterPro" id="IPR032877">
    <property type="entry name" value="Transposase_HTH"/>
</dbReference>
<dbReference type="PANTHER" id="PTHR33498:SF1">
    <property type="entry name" value="TRANSPOSASE FOR INSERTION SEQUENCE ELEMENT IS1557"/>
    <property type="match status" value="1"/>
</dbReference>
<dbReference type="InterPro" id="IPR029261">
    <property type="entry name" value="Transposase_Znf"/>
</dbReference>
<dbReference type="InterPro" id="IPR047951">
    <property type="entry name" value="Transpos_ISL3"/>
</dbReference>
<dbReference type="EMBL" id="JADCKA010000026">
    <property type="protein sequence ID" value="MBE5036186.1"/>
    <property type="molecule type" value="Genomic_DNA"/>
</dbReference>
<dbReference type="RefSeq" id="WP_226385831.1">
    <property type="nucleotide sequence ID" value="NZ_JADCKA010000026.1"/>
</dbReference>
<reference evidence="4 5" key="1">
    <citation type="submission" date="2020-10" db="EMBL/GenBank/DDBJ databases">
        <title>ChiBAC.</title>
        <authorList>
            <person name="Zenner C."/>
            <person name="Hitch T.C.A."/>
            <person name="Clavel T."/>
        </authorList>
    </citation>
    <scope>NUCLEOTIDE SEQUENCE [LARGE SCALE GENOMIC DNA]</scope>
    <source>
        <strain evidence="4 5">DSM 108706</strain>
    </source>
</reference>
<gene>
    <name evidence="4" type="ORF">INF20_07875</name>
</gene>